<dbReference type="Proteomes" id="UP000464749">
    <property type="component" value="Chromosome"/>
</dbReference>
<proteinExistence type="predicted"/>
<dbReference type="AlphaFoldDB" id="A0A9X7T4E2"/>
<reference evidence="2 3" key="1">
    <citation type="submission" date="2019-06" db="EMBL/GenBank/DDBJ databases">
        <title>Whole genome sequencing of Lactobacillus johnsonii strain G2A.</title>
        <authorList>
            <person name="Conlan S."/>
            <person name="Thomas P.J."/>
            <person name="Mullikin J."/>
            <person name="Singer J."/>
            <person name="Weaver C."/>
            <person name="Segre J.A."/>
        </authorList>
    </citation>
    <scope>NUCLEOTIDE SEQUENCE [LARGE SCALE GENOMIC DNA]</scope>
    <source>
        <strain evidence="2 3">G2A</strain>
    </source>
</reference>
<keyword evidence="1" id="KW-0812">Transmembrane</keyword>
<organism evidence="2 3">
    <name type="scientific">Lactobacillus johnsonii</name>
    <dbReference type="NCBI Taxonomy" id="33959"/>
    <lineage>
        <taxon>Bacteria</taxon>
        <taxon>Bacillati</taxon>
        <taxon>Bacillota</taxon>
        <taxon>Bacilli</taxon>
        <taxon>Lactobacillales</taxon>
        <taxon>Lactobacillaceae</taxon>
        <taxon>Lactobacillus</taxon>
    </lineage>
</organism>
<evidence type="ECO:0000313" key="2">
    <source>
        <dbReference type="EMBL" id="QIA87669.1"/>
    </source>
</evidence>
<sequence length="152" mass="18099">MVDNNRYNQQDNCYNKFNHLQLVEQQIQRMANNSFKIKNWSITIIGGAIGYWLKEAYAQKTRFELALLIVIITALFWWLDAYYLMLEKGYRDLYAAVDNNKTKNYTLNITPYISKMDIKDVALTSKILIRIYLLEIVLEIILFGHYYFKFKG</sequence>
<evidence type="ECO:0000256" key="1">
    <source>
        <dbReference type="SAM" id="Phobius"/>
    </source>
</evidence>
<keyword evidence="1" id="KW-1133">Transmembrane helix</keyword>
<name>A0A9X7T4E2_LACJH</name>
<feature type="transmembrane region" description="Helical" evidence="1">
    <location>
        <begin position="127"/>
        <end position="148"/>
    </location>
</feature>
<feature type="transmembrane region" description="Helical" evidence="1">
    <location>
        <begin position="65"/>
        <end position="85"/>
    </location>
</feature>
<accession>A0A9X7T4E2</accession>
<keyword evidence="1" id="KW-0472">Membrane</keyword>
<gene>
    <name evidence="2" type="ORF">FEE39_04860</name>
</gene>
<dbReference type="EMBL" id="CP040854">
    <property type="protein sequence ID" value="QIA87669.1"/>
    <property type="molecule type" value="Genomic_DNA"/>
</dbReference>
<protein>
    <submittedName>
        <fullName evidence="2">Uncharacterized protein</fullName>
    </submittedName>
</protein>
<dbReference type="RefSeq" id="WP_135942662.1">
    <property type="nucleotide sequence ID" value="NZ_CP040854.1"/>
</dbReference>
<evidence type="ECO:0000313" key="3">
    <source>
        <dbReference type="Proteomes" id="UP000464749"/>
    </source>
</evidence>